<dbReference type="AlphaFoldDB" id="A0AAN9F3B6"/>
<feature type="compositionally biased region" description="Pro residues" evidence="1">
    <location>
        <begin position="30"/>
        <end position="53"/>
    </location>
</feature>
<comment type="caution">
    <text evidence="2">The sequence shown here is derived from an EMBL/GenBank/DDBJ whole genome shotgun (WGS) entry which is preliminary data.</text>
</comment>
<keyword evidence="3" id="KW-1185">Reference proteome</keyword>
<organism evidence="2 3">
    <name type="scientific">Crotalaria pallida</name>
    <name type="common">Smooth rattlebox</name>
    <name type="synonym">Crotalaria striata</name>
    <dbReference type="NCBI Taxonomy" id="3830"/>
    <lineage>
        <taxon>Eukaryota</taxon>
        <taxon>Viridiplantae</taxon>
        <taxon>Streptophyta</taxon>
        <taxon>Embryophyta</taxon>
        <taxon>Tracheophyta</taxon>
        <taxon>Spermatophyta</taxon>
        <taxon>Magnoliopsida</taxon>
        <taxon>eudicotyledons</taxon>
        <taxon>Gunneridae</taxon>
        <taxon>Pentapetalae</taxon>
        <taxon>rosids</taxon>
        <taxon>fabids</taxon>
        <taxon>Fabales</taxon>
        <taxon>Fabaceae</taxon>
        <taxon>Papilionoideae</taxon>
        <taxon>50 kb inversion clade</taxon>
        <taxon>genistoids sensu lato</taxon>
        <taxon>core genistoids</taxon>
        <taxon>Crotalarieae</taxon>
        <taxon>Crotalaria</taxon>
    </lineage>
</organism>
<dbReference type="EMBL" id="JAYWIO010000004">
    <property type="protein sequence ID" value="KAK7266445.1"/>
    <property type="molecule type" value="Genomic_DNA"/>
</dbReference>
<reference evidence="2 3" key="1">
    <citation type="submission" date="2024-01" db="EMBL/GenBank/DDBJ databases">
        <title>The genomes of 5 underutilized Papilionoideae crops provide insights into root nodulation and disease resistanc.</title>
        <authorList>
            <person name="Yuan L."/>
        </authorList>
    </citation>
    <scope>NUCLEOTIDE SEQUENCE [LARGE SCALE GENOMIC DNA]</scope>
    <source>
        <strain evidence="2">ZHUSHIDOU_FW_LH</strain>
        <tissue evidence="2">Leaf</tissue>
    </source>
</reference>
<protein>
    <submittedName>
        <fullName evidence="2">Uncharacterized protein</fullName>
    </submittedName>
</protein>
<dbReference type="Proteomes" id="UP001372338">
    <property type="component" value="Unassembled WGS sequence"/>
</dbReference>
<sequence length="113" mass="12523">MTRGNNFKVFVLKVSIEVARGKVSGTDPPAGLPPPDPDPPAGPAPPPGPPPPAHAMLNHHRMMMMMTPWINQPKDQMMVVQQQLAHRMMTSRQKMNQKSQMNARHVMTVLTVV</sequence>
<name>A0AAN9F3B6_CROPI</name>
<gene>
    <name evidence="2" type="ORF">RIF29_19089</name>
</gene>
<evidence type="ECO:0000313" key="3">
    <source>
        <dbReference type="Proteomes" id="UP001372338"/>
    </source>
</evidence>
<proteinExistence type="predicted"/>
<evidence type="ECO:0000313" key="2">
    <source>
        <dbReference type="EMBL" id="KAK7266445.1"/>
    </source>
</evidence>
<feature type="region of interest" description="Disordered" evidence="1">
    <location>
        <begin position="22"/>
        <end position="56"/>
    </location>
</feature>
<accession>A0AAN9F3B6</accession>
<evidence type="ECO:0000256" key="1">
    <source>
        <dbReference type="SAM" id="MobiDB-lite"/>
    </source>
</evidence>